<name>A0ABX4E4A8_9PSED</name>
<dbReference type="EMBL" id="NIWU01000001">
    <property type="protein sequence ID" value="OXR36106.1"/>
    <property type="molecule type" value="Genomic_DNA"/>
</dbReference>
<comment type="caution">
    <text evidence="2">The sequence shown here is derived from an EMBL/GenBank/DDBJ whole genome shotgun (WGS) entry which is preliminary data.</text>
</comment>
<organism evidence="2 3">
    <name type="scientific">Pseudomonas umsongensis</name>
    <dbReference type="NCBI Taxonomy" id="198618"/>
    <lineage>
        <taxon>Bacteria</taxon>
        <taxon>Pseudomonadati</taxon>
        <taxon>Pseudomonadota</taxon>
        <taxon>Gammaproteobacteria</taxon>
        <taxon>Pseudomonadales</taxon>
        <taxon>Pseudomonadaceae</taxon>
        <taxon>Pseudomonas</taxon>
    </lineage>
</organism>
<evidence type="ECO:0000256" key="1">
    <source>
        <dbReference type="SAM" id="SignalP"/>
    </source>
</evidence>
<evidence type="ECO:0008006" key="4">
    <source>
        <dbReference type="Google" id="ProtNLM"/>
    </source>
</evidence>
<proteinExistence type="predicted"/>
<feature type="chain" id="PRO_5045264903" description="TrbM protein" evidence="1">
    <location>
        <begin position="22"/>
        <end position="97"/>
    </location>
</feature>
<keyword evidence="3" id="KW-1185">Reference proteome</keyword>
<gene>
    <name evidence="2" type="ORF">PSUM_09695</name>
</gene>
<sequence>MNLAKLVLCSILIFVFREAGAKESKNDLCEPDEIMIASCNLDEKINRTLSFCASTDSKKILYRFGTESTIELKKRFLKRKSSFSLDRHYHIYNIFWI</sequence>
<evidence type="ECO:0000313" key="3">
    <source>
        <dbReference type="Proteomes" id="UP000215455"/>
    </source>
</evidence>
<evidence type="ECO:0000313" key="2">
    <source>
        <dbReference type="EMBL" id="OXR36106.1"/>
    </source>
</evidence>
<dbReference type="Proteomes" id="UP000215455">
    <property type="component" value="Unassembled WGS sequence"/>
</dbReference>
<accession>A0ABX4E4A8</accession>
<feature type="signal peptide" evidence="1">
    <location>
        <begin position="1"/>
        <end position="21"/>
    </location>
</feature>
<protein>
    <recommendedName>
        <fullName evidence="4">TrbM protein</fullName>
    </recommendedName>
</protein>
<keyword evidence="1" id="KW-0732">Signal</keyword>
<reference evidence="2 3" key="1">
    <citation type="submission" date="2017-06" db="EMBL/GenBank/DDBJ databases">
        <authorList>
            <person name="Furmanczyk E.M."/>
        </authorList>
    </citation>
    <scope>NUCLEOTIDE SEQUENCE [LARGE SCALE GENOMIC DNA]</scope>
    <source>
        <strain evidence="2 3">DSM 16611</strain>
    </source>
</reference>